<comment type="caution">
    <text evidence="1">The sequence shown here is derived from an EMBL/GenBank/DDBJ whole genome shotgun (WGS) entry which is preliminary data.</text>
</comment>
<reference evidence="1 2" key="1">
    <citation type="submission" date="2016-01" db="EMBL/GenBank/DDBJ databases">
        <title>Whole genome sequencing of Bhargavaea cecembensis T14.</title>
        <authorList>
            <person name="Hong K.W."/>
        </authorList>
    </citation>
    <scope>NUCLEOTIDE SEQUENCE [LARGE SCALE GENOMIC DNA]</scope>
    <source>
        <strain evidence="1 2">T14</strain>
    </source>
</reference>
<dbReference type="AlphaFoldDB" id="A0A163EP31"/>
<proteinExistence type="predicted"/>
<gene>
    <name evidence="1" type="ORF">AV656_13770</name>
</gene>
<protein>
    <submittedName>
        <fullName evidence="1">Uncharacterized protein</fullName>
    </submittedName>
</protein>
<accession>A0A163EP31</accession>
<name>A0A163EP31_9BACL</name>
<organism evidence="1 2">
    <name type="scientific">Bhargavaea cecembensis</name>
    <dbReference type="NCBI Taxonomy" id="394098"/>
    <lineage>
        <taxon>Bacteria</taxon>
        <taxon>Bacillati</taxon>
        <taxon>Bacillota</taxon>
        <taxon>Bacilli</taxon>
        <taxon>Bacillales</taxon>
        <taxon>Caryophanaceae</taxon>
        <taxon>Bhargavaea</taxon>
    </lineage>
</organism>
<evidence type="ECO:0000313" key="1">
    <source>
        <dbReference type="EMBL" id="KZE36846.1"/>
    </source>
</evidence>
<evidence type="ECO:0000313" key="2">
    <source>
        <dbReference type="Proteomes" id="UP000076490"/>
    </source>
</evidence>
<dbReference type="Proteomes" id="UP000076490">
    <property type="component" value="Unassembled WGS sequence"/>
</dbReference>
<dbReference type="EMBL" id="LQNT01000012">
    <property type="protein sequence ID" value="KZE36846.1"/>
    <property type="molecule type" value="Genomic_DNA"/>
</dbReference>
<sequence length="112" mass="12034">MSTSEVQMAMEPAARIEGNDAGRASRVSIQVFCHRQLMTAGAAEDGFLGKSVLRPDCMPAATGFRVAGMAGKPFFAAEKLDCNPVGFSMVMEAPGLFIDDRAMYFVSMNNQC</sequence>